<dbReference type="AlphaFoldDB" id="F4RWM6"/>
<dbReference type="RefSeq" id="XP_007413666.1">
    <property type="nucleotide sequence ID" value="XM_007413604.1"/>
</dbReference>
<dbReference type="GO" id="GO:0006396">
    <property type="term" value="P:RNA processing"/>
    <property type="evidence" value="ECO:0007669"/>
    <property type="project" value="InterPro"/>
</dbReference>
<name>F4RWM6_MELLP</name>
<dbReference type="Proteomes" id="UP000001072">
    <property type="component" value="Unassembled WGS sequence"/>
</dbReference>
<dbReference type="InterPro" id="IPR036389">
    <property type="entry name" value="RNase_III_sf"/>
</dbReference>
<evidence type="ECO:0000313" key="1">
    <source>
        <dbReference type="EMBL" id="EGG03206.1"/>
    </source>
</evidence>
<gene>
    <name evidence="1" type="ORF">MELLADRAFT_109487</name>
</gene>
<dbReference type="KEGG" id="mlr:MELLADRAFT_109487"/>
<accession>F4RWM6</accession>
<proteinExistence type="predicted"/>
<sequence length="534" mass="61654">MSTQQGSTLAHVDIDSNPIFGTSTSQDLWKVNEVWLHRVIFGTGKEAYSLGLISRQPLILMQSKKIKLKAKNEDVSFVIKAAGKLALEDQKNIKLLDRFCRFLLHLDETRKSSEPDRFLIPIVKNKIDWKRVEDPFKGISMVRNGFTTLEKIYEQDEGSKLESMINRFALTKSFSTGFSNSNSRGNRISNIIPSDSGSKTKDQTFLPFEFWSISDRITSVILKIPRIEFKPDLQGLPFQIKEWEKIRKKSIRQGSTSQLNIQLKNIGDSFTKRVMSVKLFLSGKSVENLEYLRNQELMPENLCRLQNAFLECQFIERRYKKIPYLLGACYFYEANQHSAMVLGQNVGLSYMEILEEDDGLKSRESPQIKTDNDLTDAEKELEAKLKYKFNDINLLRNALSRKNLRENRRLKWLGEAILDDWTTYALKDVLVKSPRRRPLHALAYMHWNATLSTWARRWLQPIKGLVESKIFEVNKDGRALTKTQADLVLVLIAVMCIDCKGDFYPDSTLDVVIRGMFLEEVKNIKSEYGLQSFT</sequence>
<dbReference type="InParanoid" id="F4RWM6"/>
<organism evidence="2">
    <name type="scientific">Melampsora larici-populina (strain 98AG31 / pathotype 3-4-7)</name>
    <name type="common">Poplar leaf rust fungus</name>
    <dbReference type="NCBI Taxonomy" id="747676"/>
    <lineage>
        <taxon>Eukaryota</taxon>
        <taxon>Fungi</taxon>
        <taxon>Dikarya</taxon>
        <taxon>Basidiomycota</taxon>
        <taxon>Pucciniomycotina</taxon>
        <taxon>Pucciniomycetes</taxon>
        <taxon>Pucciniales</taxon>
        <taxon>Melampsoraceae</taxon>
        <taxon>Melampsora</taxon>
    </lineage>
</organism>
<dbReference type="GeneID" id="18923780"/>
<dbReference type="SUPFAM" id="SSF69065">
    <property type="entry name" value="RNase III domain-like"/>
    <property type="match status" value="1"/>
</dbReference>
<dbReference type="GO" id="GO:0004525">
    <property type="term" value="F:ribonuclease III activity"/>
    <property type="evidence" value="ECO:0007669"/>
    <property type="project" value="InterPro"/>
</dbReference>
<dbReference type="EMBL" id="GL883126">
    <property type="protein sequence ID" value="EGG03206.1"/>
    <property type="molecule type" value="Genomic_DNA"/>
</dbReference>
<protein>
    <submittedName>
        <fullName evidence="1">Uncharacterized protein</fullName>
    </submittedName>
</protein>
<reference evidence="2" key="1">
    <citation type="journal article" date="2011" name="Proc. Natl. Acad. Sci. U.S.A.">
        <title>Obligate biotrophy features unraveled by the genomic analysis of rust fungi.</title>
        <authorList>
            <person name="Duplessis S."/>
            <person name="Cuomo C.A."/>
            <person name="Lin Y.-C."/>
            <person name="Aerts A."/>
            <person name="Tisserant E."/>
            <person name="Veneault-Fourrey C."/>
            <person name="Joly D.L."/>
            <person name="Hacquard S."/>
            <person name="Amselem J."/>
            <person name="Cantarel B.L."/>
            <person name="Chiu R."/>
            <person name="Coutinho P.M."/>
            <person name="Feau N."/>
            <person name="Field M."/>
            <person name="Frey P."/>
            <person name="Gelhaye E."/>
            <person name="Goldberg J."/>
            <person name="Grabherr M.G."/>
            <person name="Kodira C.D."/>
            <person name="Kohler A."/>
            <person name="Kuees U."/>
            <person name="Lindquist E.A."/>
            <person name="Lucas S.M."/>
            <person name="Mago R."/>
            <person name="Mauceli E."/>
            <person name="Morin E."/>
            <person name="Murat C."/>
            <person name="Pangilinan J.L."/>
            <person name="Park R."/>
            <person name="Pearson M."/>
            <person name="Quesneville H."/>
            <person name="Rouhier N."/>
            <person name="Sakthikumar S."/>
            <person name="Salamov A.A."/>
            <person name="Schmutz J."/>
            <person name="Selles B."/>
            <person name="Shapiro H."/>
            <person name="Tanguay P."/>
            <person name="Tuskan G.A."/>
            <person name="Henrissat B."/>
            <person name="Van de Peer Y."/>
            <person name="Rouze P."/>
            <person name="Ellis J.G."/>
            <person name="Dodds P.N."/>
            <person name="Schein J.E."/>
            <person name="Zhong S."/>
            <person name="Hamelin R.C."/>
            <person name="Grigoriev I.V."/>
            <person name="Szabo L.J."/>
            <person name="Martin F."/>
        </authorList>
    </citation>
    <scope>NUCLEOTIDE SEQUENCE [LARGE SCALE GENOMIC DNA]</scope>
    <source>
        <strain evidence="2">98AG31 / pathotype 3-4-7</strain>
    </source>
</reference>
<dbReference type="Gene3D" id="1.10.1520.10">
    <property type="entry name" value="Ribonuclease III domain"/>
    <property type="match status" value="1"/>
</dbReference>
<dbReference type="HOGENOM" id="CLU_510051_0_0_1"/>
<keyword evidence="2" id="KW-1185">Reference proteome</keyword>
<evidence type="ECO:0000313" key="2">
    <source>
        <dbReference type="Proteomes" id="UP000001072"/>
    </source>
</evidence>
<dbReference type="VEuPathDB" id="FungiDB:MELLADRAFT_109487"/>